<dbReference type="Proteomes" id="UP000306274">
    <property type="component" value="Unassembled WGS sequence"/>
</dbReference>
<evidence type="ECO:0000256" key="1">
    <source>
        <dbReference type="SAM" id="MobiDB-lite"/>
    </source>
</evidence>
<proteinExistence type="predicted"/>
<organism evidence="2 3">
    <name type="scientific">Streptomyces rhizosphaericola</name>
    <dbReference type="NCBI Taxonomy" id="2564098"/>
    <lineage>
        <taxon>Bacteria</taxon>
        <taxon>Bacillati</taxon>
        <taxon>Actinomycetota</taxon>
        <taxon>Actinomycetes</taxon>
        <taxon>Kitasatosporales</taxon>
        <taxon>Streptomycetaceae</taxon>
        <taxon>Streptomyces</taxon>
    </lineage>
</organism>
<keyword evidence="3" id="KW-1185">Reference proteome</keyword>
<feature type="non-terminal residue" evidence="2">
    <location>
        <position position="1"/>
    </location>
</feature>
<feature type="region of interest" description="Disordered" evidence="1">
    <location>
        <begin position="27"/>
        <end position="63"/>
    </location>
</feature>
<accession>A0ABY2PAF0</accession>
<sequence>ADARGPAATDPYAPGRPAAALCGTLAPLATPTPAASGAPGGATPSGAPPQGSAALRDYRPHPS</sequence>
<dbReference type="EMBL" id="SRZK01000288">
    <property type="protein sequence ID" value="TGZ04332.1"/>
    <property type="molecule type" value="Genomic_DNA"/>
</dbReference>
<comment type="caution">
    <text evidence="2">The sequence shown here is derived from an EMBL/GenBank/DDBJ whole genome shotgun (WGS) entry which is preliminary data.</text>
</comment>
<protein>
    <submittedName>
        <fullName evidence="2">Uncharacterized protein</fullName>
    </submittedName>
</protein>
<gene>
    <name evidence="2" type="ORF">E5Z02_24070</name>
</gene>
<feature type="compositionally biased region" description="Low complexity" evidence="1">
    <location>
        <begin position="27"/>
        <end position="55"/>
    </location>
</feature>
<evidence type="ECO:0000313" key="3">
    <source>
        <dbReference type="Proteomes" id="UP000306274"/>
    </source>
</evidence>
<name>A0ABY2PAF0_9ACTN</name>
<evidence type="ECO:0000313" key="2">
    <source>
        <dbReference type="EMBL" id="TGZ04332.1"/>
    </source>
</evidence>
<reference evidence="2 3" key="1">
    <citation type="submission" date="2019-04" db="EMBL/GenBank/DDBJ databases">
        <title>Streptomyces rhizosphaericola sp. nov., an actinobacterium isolated from the wheat rhizosphere.</title>
        <authorList>
            <person name="Vargas Hoyos H.A."/>
            <person name="Santos S.N."/>
            <person name="Genuario D.B."/>
            <person name="Melo I.S."/>
            <person name="Da Silva L.J."/>
            <person name="Da Silva F.S.P."/>
            <person name="Zucchi T.D."/>
        </authorList>
    </citation>
    <scope>NUCLEOTIDE SEQUENCE [LARGE SCALE GENOMIC DNA]</scope>
    <source>
        <strain evidence="2 3">1AS2c</strain>
    </source>
</reference>